<dbReference type="Pfam" id="PF03625">
    <property type="entry name" value="DUF302"/>
    <property type="match status" value="1"/>
</dbReference>
<dbReference type="Gene3D" id="3.30.310.70">
    <property type="entry name" value="TT1751-like domain"/>
    <property type="match status" value="1"/>
</dbReference>
<dbReference type="CDD" id="cd14797">
    <property type="entry name" value="DUF302"/>
    <property type="match status" value="1"/>
</dbReference>
<reference evidence="1" key="1">
    <citation type="submission" date="2020-10" db="EMBL/GenBank/DDBJ databases">
        <title>Eggerthella sp. nov., isolated from human feces.</title>
        <authorList>
            <person name="Yajun G."/>
        </authorList>
    </citation>
    <scope>NUCLEOTIDE SEQUENCE [LARGE SCALE GENOMIC DNA]</scope>
    <source>
        <strain evidence="1 2">HF-1101</strain>
    </source>
</reference>
<dbReference type="Proteomes" id="UP000478463">
    <property type="component" value="Chromosome"/>
</dbReference>
<dbReference type="InterPro" id="IPR005180">
    <property type="entry name" value="DUF302"/>
</dbReference>
<sequence length="189" mass="21402">MARSRQRVVEPVYRCASAFPRVLSRNRCPTKRALRTRTRYRGTRQQPHTSKEPAMSESEARNLCLVEGRLPADETVRRLKDELAARSIPVFATFDHARNAEDVGLDLRPTTVVVFGSPRVGTALMQADQRISLELPLRIAVWEDEAGRTWLAFPTMKELAERYGLGEMPVIAKMQELLESLANQAANNR</sequence>
<proteinExistence type="predicted"/>
<dbReference type="PANTHER" id="PTHR38342">
    <property type="entry name" value="SLR5037 PROTEIN"/>
    <property type="match status" value="1"/>
</dbReference>
<dbReference type="KEGG" id="egd:GS424_016880"/>
<evidence type="ECO:0000313" key="2">
    <source>
        <dbReference type="Proteomes" id="UP000478463"/>
    </source>
</evidence>
<dbReference type="PANTHER" id="PTHR38342:SF2">
    <property type="entry name" value="INNER MEMBRANE OR EXPORTED"/>
    <property type="match status" value="1"/>
</dbReference>
<evidence type="ECO:0000313" key="1">
    <source>
        <dbReference type="EMBL" id="QOS68138.1"/>
    </source>
</evidence>
<protein>
    <submittedName>
        <fullName evidence="1">DUF302 domain-containing protein</fullName>
    </submittedName>
</protein>
<gene>
    <name evidence="1" type="ORF">GS424_016880</name>
</gene>
<dbReference type="SUPFAM" id="SSF103247">
    <property type="entry name" value="TT1751-like"/>
    <property type="match status" value="1"/>
</dbReference>
<name>A0A6L7IPS7_9ACTN</name>
<dbReference type="InterPro" id="IPR035923">
    <property type="entry name" value="TT1751-like_sf"/>
</dbReference>
<organism evidence="1">
    <name type="scientific">Eggerthella guodeyinii</name>
    <dbReference type="NCBI Taxonomy" id="2690837"/>
    <lineage>
        <taxon>Bacteria</taxon>
        <taxon>Bacillati</taxon>
        <taxon>Actinomycetota</taxon>
        <taxon>Coriobacteriia</taxon>
        <taxon>Eggerthellales</taxon>
        <taxon>Eggerthellaceae</taxon>
        <taxon>Eggerthella</taxon>
    </lineage>
</organism>
<dbReference type="AlphaFoldDB" id="A0A6L7IPS7"/>
<accession>A0A6L7IPS7</accession>
<dbReference type="EMBL" id="CP063310">
    <property type="protein sequence ID" value="QOS68138.1"/>
    <property type="molecule type" value="Genomic_DNA"/>
</dbReference>